<sequence>MLFCRQITTLSPFAFISIISYTPFLFTPYDGKERRRRWQ</sequence>
<reference evidence="2 3" key="1">
    <citation type="submission" date="2016-03" db="EMBL/GenBank/DDBJ databases">
        <title>Spore heat resistance.</title>
        <authorList>
            <person name="Boekhorst J."/>
            <person name="Berendsen E.M."/>
            <person name="Wells-Bennik M.H."/>
            <person name="Kuipers O.P."/>
        </authorList>
    </citation>
    <scope>NUCLEOTIDE SEQUENCE [LARGE SCALE GENOMIC DNA]</scope>
    <source>
        <strain evidence="2 3">GS8</strain>
    </source>
</reference>
<protein>
    <submittedName>
        <fullName evidence="2">Uncharacterized protein</fullName>
    </submittedName>
</protein>
<evidence type="ECO:0000313" key="2">
    <source>
        <dbReference type="EMBL" id="KAF6510029.1"/>
    </source>
</evidence>
<feature type="transmembrane region" description="Helical" evidence="1">
    <location>
        <begin position="12"/>
        <end position="29"/>
    </location>
</feature>
<dbReference type="EMBL" id="LUCS01000028">
    <property type="protein sequence ID" value="KAF6510029.1"/>
    <property type="molecule type" value="Genomic_DNA"/>
</dbReference>
<keyword evidence="1" id="KW-0472">Membrane</keyword>
<gene>
    <name evidence="2" type="ORF">GS8_2186</name>
</gene>
<comment type="caution">
    <text evidence="2">The sequence shown here is derived from an EMBL/GenBank/DDBJ whole genome shotgun (WGS) entry which is preliminary data.</text>
</comment>
<evidence type="ECO:0000313" key="3">
    <source>
        <dbReference type="Proteomes" id="UP000773850"/>
    </source>
</evidence>
<dbReference type="Proteomes" id="UP000773850">
    <property type="component" value="Unassembled WGS sequence"/>
</dbReference>
<name>A0ABQ7HCV2_GEOSE</name>
<keyword evidence="1" id="KW-1133">Transmembrane helix</keyword>
<organism evidence="2 3">
    <name type="scientific">Geobacillus stearothermophilus</name>
    <name type="common">Bacillus stearothermophilus</name>
    <dbReference type="NCBI Taxonomy" id="1422"/>
    <lineage>
        <taxon>Bacteria</taxon>
        <taxon>Bacillati</taxon>
        <taxon>Bacillota</taxon>
        <taxon>Bacilli</taxon>
        <taxon>Bacillales</taxon>
        <taxon>Anoxybacillaceae</taxon>
        <taxon>Geobacillus</taxon>
    </lineage>
</organism>
<accession>A0ABQ7HCV2</accession>
<proteinExistence type="predicted"/>
<keyword evidence="3" id="KW-1185">Reference proteome</keyword>
<keyword evidence="1" id="KW-0812">Transmembrane</keyword>
<evidence type="ECO:0000256" key="1">
    <source>
        <dbReference type="SAM" id="Phobius"/>
    </source>
</evidence>